<feature type="signal peptide" evidence="1">
    <location>
        <begin position="1"/>
        <end position="21"/>
    </location>
</feature>
<dbReference type="STRING" id="1867952.MTBPR1_90093"/>
<sequence>MNRLSVLTVLFLGFILSNANAQASTETQSPVVAVPIITQLVKKDEAQNKWTGPLIDLLGEVEKKAGTDLNLRLVPFKRAIAMTKEGEADFGVFMESPKRNKMAMPIMKLGEALFVIVSLKDSAITDLNQLEHKVVGRIRGGTDVKSLKALSNMKYHFFNNHEDGVRLLKAGRIDALLTADFRVLDAIENFGLSFKEIARPLSVEPRELWLYWSWESKQPFELVRNIKNLPALTFRGMDTGTLYDSYKQP</sequence>
<accession>A0A1C3RLX1</accession>
<organism evidence="2 3">
    <name type="scientific">Candidatus Terasakiella magnetica</name>
    <dbReference type="NCBI Taxonomy" id="1867952"/>
    <lineage>
        <taxon>Bacteria</taxon>
        <taxon>Pseudomonadati</taxon>
        <taxon>Pseudomonadota</taxon>
        <taxon>Alphaproteobacteria</taxon>
        <taxon>Rhodospirillales</taxon>
        <taxon>Terasakiellaceae</taxon>
        <taxon>Terasakiella</taxon>
    </lineage>
</organism>
<reference evidence="2 3" key="1">
    <citation type="submission" date="2016-07" db="EMBL/GenBank/DDBJ databases">
        <authorList>
            <person name="Lefevre C.T."/>
        </authorList>
    </citation>
    <scope>NUCLEOTIDE SEQUENCE [LARGE SCALE GENOMIC DNA]</scope>
    <source>
        <strain evidence="2">PR1</strain>
    </source>
</reference>
<dbReference type="EMBL" id="FLYE01000048">
    <property type="protein sequence ID" value="SCA58246.1"/>
    <property type="molecule type" value="Genomic_DNA"/>
</dbReference>
<evidence type="ECO:0000313" key="2">
    <source>
        <dbReference type="EMBL" id="SCA58246.1"/>
    </source>
</evidence>
<feature type="chain" id="PRO_5008680900" evidence="1">
    <location>
        <begin position="22"/>
        <end position="249"/>
    </location>
</feature>
<dbReference type="SUPFAM" id="SSF53850">
    <property type="entry name" value="Periplasmic binding protein-like II"/>
    <property type="match status" value="1"/>
</dbReference>
<proteinExistence type="predicted"/>
<evidence type="ECO:0000256" key="1">
    <source>
        <dbReference type="SAM" id="SignalP"/>
    </source>
</evidence>
<dbReference type="Gene3D" id="3.40.190.10">
    <property type="entry name" value="Periplasmic binding protein-like II"/>
    <property type="match status" value="2"/>
</dbReference>
<keyword evidence="3" id="KW-1185">Reference proteome</keyword>
<name>A0A1C3RLX1_9PROT</name>
<dbReference type="Proteomes" id="UP000231658">
    <property type="component" value="Unassembled WGS sequence"/>
</dbReference>
<protein>
    <submittedName>
        <fullName evidence="2">Uncharacterized protein</fullName>
    </submittedName>
</protein>
<evidence type="ECO:0000313" key="3">
    <source>
        <dbReference type="Proteomes" id="UP000231658"/>
    </source>
</evidence>
<dbReference type="AlphaFoldDB" id="A0A1C3RLX1"/>
<keyword evidence="1" id="KW-0732">Signal</keyword>
<gene>
    <name evidence="2" type="ORF">MTBPR1_90093</name>
</gene>